<dbReference type="SUPFAM" id="SSF51338">
    <property type="entry name" value="Composite domain of metallo-dependent hydrolases"/>
    <property type="match status" value="1"/>
</dbReference>
<comment type="caution">
    <text evidence="4">The sequence shown here is derived from an EMBL/GenBank/DDBJ whole genome shotgun (WGS) entry which is preliminary data.</text>
</comment>
<name>A0ABV5EY62_9FLAO</name>
<dbReference type="Pfam" id="PF01979">
    <property type="entry name" value="Amidohydro_1"/>
    <property type="match status" value="1"/>
</dbReference>
<reference evidence="4 5" key="1">
    <citation type="submission" date="2024-09" db="EMBL/GenBank/DDBJ databases">
        <authorList>
            <person name="Sun Q."/>
            <person name="Mori K."/>
        </authorList>
    </citation>
    <scope>NUCLEOTIDE SEQUENCE [LARGE SCALE GENOMIC DNA]</scope>
    <source>
        <strain evidence="4 5">CECT 8286</strain>
    </source>
</reference>
<feature type="domain" description="Amidohydrolase-related" evidence="2">
    <location>
        <begin position="74"/>
        <end position="459"/>
    </location>
</feature>
<dbReference type="InterPro" id="IPR032710">
    <property type="entry name" value="NTF2-like_dom_sf"/>
</dbReference>
<dbReference type="PANTHER" id="PTHR43135:SF3">
    <property type="entry name" value="ALPHA-D-RIBOSE 1-METHYLPHOSPHONATE 5-TRIPHOSPHATE DIPHOSPHATASE"/>
    <property type="match status" value="1"/>
</dbReference>
<dbReference type="RefSeq" id="WP_382381203.1">
    <property type="nucleotide sequence ID" value="NZ_JBHMEZ010000003.1"/>
</dbReference>
<accession>A0ABV5EY62</accession>
<keyword evidence="5" id="KW-1185">Reference proteome</keyword>
<dbReference type="PANTHER" id="PTHR43135">
    <property type="entry name" value="ALPHA-D-RIBOSE 1-METHYLPHOSPHONATE 5-TRIPHOSPHATE DIPHOSPHATASE"/>
    <property type="match status" value="1"/>
</dbReference>
<dbReference type="Proteomes" id="UP001589605">
    <property type="component" value="Unassembled WGS sequence"/>
</dbReference>
<evidence type="ECO:0000313" key="4">
    <source>
        <dbReference type="EMBL" id="MFB9052127.1"/>
    </source>
</evidence>
<dbReference type="Gene3D" id="2.30.40.10">
    <property type="entry name" value="Urease, subunit C, domain 1"/>
    <property type="match status" value="1"/>
</dbReference>
<evidence type="ECO:0000259" key="2">
    <source>
        <dbReference type="Pfam" id="PF01979"/>
    </source>
</evidence>
<keyword evidence="1" id="KW-0732">Signal</keyword>
<gene>
    <name evidence="4" type="ORF">ACFFVB_03460</name>
</gene>
<feature type="chain" id="PRO_5045925861" evidence="1">
    <location>
        <begin position="21"/>
        <end position="581"/>
    </location>
</feature>
<proteinExistence type="predicted"/>
<sequence length="581" mass="64975">MTYKYLLIFLFLSFAISLNAQTYITNVTVADVEKQVLIPNQTLVITNDLISDIKKSTKVEIPADAKVIDGSGKYVFPGLTDAHIHFFQSGGLYTRPDAIDLRSERPYDLEIDYAHKNMEVVLHRYLQNGITNVIDLGATYNLLKQKDAYKNIANLPSVYMSGPLLTTYQPDAYNDLENDAPFTLVKTVEDGINMVRAQLPHHPDLIKIWYIVGRDGLSLEESAQKSLPLVKAIINEAHRNNLKVAVHATQRITAQLAVEHGCDFLVHSVADELVTDDFIQLLKKNKTILSPTLLVRDGYVNTYSQSTETSIHELQKADAYQLGTLQDLKHVPDTVLVSKYKKRTTSEASIRNLDKRTSIMMTNLKLLSDAGVLIATGTDAGNIGTLHASSYLAEVQAMYKSGMSTWDIMTASTVNGAKVLGKAHEFGTVSKGKKANLILLDANPIEDINNITALNKVINNGMVLNPNDILKDTASDLVQRQLNGYNLRNIEAFLEPYADDVEVYTNMDQLQYKGKATMRAKYSKLFDNTPNLHCELTSRFVQGNKIIDNERVQFGDKTIEASVIYQIENNKIKKVFFMKSE</sequence>
<dbReference type="EMBL" id="JBHMEZ010000003">
    <property type="protein sequence ID" value="MFB9052127.1"/>
    <property type="molecule type" value="Genomic_DNA"/>
</dbReference>
<dbReference type="Gene3D" id="3.10.450.50">
    <property type="match status" value="1"/>
</dbReference>
<evidence type="ECO:0000259" key="3">
    <source>
        <dbReference type="Pfam" id="PF12680"/>
    </source>
</evidence>
<dbReference type="Pfam" id="PF12680">
    <property type="entry name" value="SnoaL_2"/>
    <property type="match status" value="1"/>
</dbReference>
<protein>
    <submittedName>
        <fullName evidence="4">Amidohydrolase family protein</fullName>
    </submittedName>
</protein>
<dbReference type="SUPFAM" id="SSF54427">
    <property type="entry name" value="NTF2-like"/>
    <property type="match status" value="1"/>
</dbReference>
<dbReference type="InterPro" id="IPR037401">
    <property type="entry name" value="SnoaL-like"/>
</dbReference>
<feature type="domain" description="SnoaL-like" evidence="3">
    <location>
        <begin position="478"/>
        <end position="573"/>
    </location>
</feature>
<dbReference type="InterPro" id="IPR006680">
    <property type="entry name" value="Amidohydro-rel"/>
</dbReference>
<dbReference type="Gene3D" id="3.20.20.140">
    <property type="entry name" value="Metal-dependent hydrolases"/>
    <property type="match status" value="1"/>
</dbReference>
<dbReference type="InterPro" id="IPR011059">
    <property type="entry name" value="Metal-dep_hydrolase_composite"/>
</dbReference>
<organism evidence="4 5">
    <name type="scientific">Formosa undariae</name>
    <dbReference type="NCBI Taxonomy" id="1325436"/>
    <lineage>
        <taxon>Bacteria</taxon>
        <taxon>Pseudomonadati</taxon>
        <taxon>Bacteroidota</taxon>
        <taxon>Flavobacteriia</taxon>
        <taxon>Flavobacteriales</taxon>
        <taxon>Flavobacteriaceae</taxon>
        <taxon>Formosa</taxon>
    </lineage>
</organism>
<dbReference type="SUPFAM" id="SSF51556">
    <property type="entry name" value="Metallo-dependent hydrolases"/>
    <property type="match status" value="1"/>
</dbReference>
<feature type="signal peptide" evidence="1">
    <location>
        <begin position="1"/>
        <end position="20"/>
    </location>
</feature>
<evidence type="ECO:0000256" key="1">
    <source>
        <dbReference type="SAM" id="SignalP"/>
    </source>
</evidence>
<dbReference type="InterPro" id="IPR051781">
    <property type="entry name" value="Metallo-dep_Hydrolase"/>
</dbReference>
<evidence type="ECO:0000313" key="5">
    <source>
        <dbReference type="Proteomes" id="UP001589605"/>
    </source>
</evidence>
<dbReference type="InterPro" id="IPR032466">
    <property type="entry name" value="Metal_Hydrolase"/>
</dbReference>